<dbReference type="Pfam" id="PF00849">
    <property type="entry name" value="PseudoU_synth_2"/>
    <property type="match status" value="1"/>
</dbReference>
<keyword evidence="7" id="KW-1185">Reference proteome</keyword>
<dbReference type="PANTHER" id="PTHR21600:SF71">
    <property type="entry name" value="PSEUDOURIDINE SYNTHASE"/>
    <property type="match status" value="1"/>
</dbReference>
<sequence>MHRHWRRQGEWVEFTPGRSVIESEQAMSAWLTDTLRMPQKMLRLMLHREEIRAAGDRLRLKILTPDTDSLEAADAPADVLYEDDACLVAFKPAGMPVHATTPEQDRQKNSLAHAVACHYAWTGQEVRVRHIHRLDVDTSGPVLYAKQAFTHAVLDEAMRRKEIQRHYAAIVQGQPNPKRGVIDAPIGKDRHHPSRRRVSPSGDHAITHYEVVESGPQLSLVRLSLETGRTHQIRVHMSYKGHPLLGDTLYGGDDSGFPRQALHGESLRFLHPLSGEWVQVDAPWPEDMSRLRQKI</sequence>
<evidence type="ECO:0000256" key="2">
    <source>
        <dbReference type="ARBA" id="ARBA00010876"/>
    </source>
</evidence>
<dbReference type="EC" id="5.4.99.-" evidence="3"/>
<evidence type="ECO:0000256" key="4">
    <source>
        <dbReference type="SAM" id="MobiDB-lite"/>
    </source>
</evidence>
<evidence type="ECO:0000259" key="5">
    <source>
        <dbReference type="Pfam" id="PF00849"/>
    </source>
</evidence>
<feature type="compositionally biased region" description="Basic residues" evidence="4">
    <location>
        <begin position="189"/>
        <end position="198"/>
    </location>
</feature>
<dbReference type="InterPro" id="IPR006225">
    <property type="entry name" value="PsdUridine_synth_RluC/D"/>
</dbReference>
<organism evidence="6 7">
    <name type="scientific">Paenibacillus profundus</name>
    <dbReference type="NCBI Taxonomy" id="1173085"/>
    <lineage>
        <taxon>Bacteria</taxon>
        <taxon>Bacillati</taxon>
        <taxon>Bacillota</taxon>
        <taxon>Bacilli</taxon>
        <taxon>Bacillales</taxon>
        <taxon>Paenibacillaceae</taxon>
        <taxon>Paenibacillus</taxon>
    </lineage>
</organism>
<evidence type="ECO:0000256" key="1">
    <source>
        <dbReference type="ARBA" id="ARBA00000073"/>
    </source>
</evidence>
<dbReference type="InterPro" id="IPR050188">
    <property type="entry name" value="RluA_PseudoU_synthase"/>
</dbReference>
<dbReference type="InterPro" id="IPR006145">
    <property type="entry name" value="PsdUridine_synth_RsuA/RluA"/>
</dbReference>
<gene>
    <name evidence="6" type="ORF">LQV63_13025</name>
</gene>
<dbReference type="RefSeq" id="WP_233697019.1">
    <property type="nucleotide sequence ID" value="NZ_JAJNBZ010000008.1"/>
</dbReference>
<dbReference type="EMBL" id="JAJNBZ010000008">
    <property type="protein sequence ID" value="MCE5170234.1"/>
    <property type="molecule type" value="Genomic_DNA"/>
</dbReference>
<dbReference type="Gene3D" id="3.30.2350.10">
    <property type="entry name" value="Pseudouridine synthase"/>
    <property type="match status" value="1"/>
</dbReference>
<comment type="function">
    <text evidence="3">Responsible for synthesis of pseudouridine from uracil.</text>
</comment>
<name>A0ABS8YG98_9BACL</name>
<dbReference type="PANTHER" id="PTHR21600">
    <property type="entry name" value="MITOCHONDRIAL RNA PSEUDOURIDINE SYNTHASE"/>
    <property type="match status" value="1"/>
</dbReference>
<dbReference type="NCBIfam" id="TIGR00005">
    <property type="entry name" value="rluA_subfam"/>
    <property type="match status" value="1"/>
</dbReference>
<accession>A0ABS8YG98</accession>
<evidence type="ECO:0000256" key="3">
    <source>
        <dbReference type="RuleBase" id="RU362028"/>
    </source>
</evidence>
<comment type="catalytic activity">
    <reaction evidence="1 3">
        <text>a uridine in RNA = a pseudouridine in RNA</text>
        <dbReference type="Rhea" id="RHEA:48348"/>
        <dbReference type="Rhea" id="RHEA-COMP:12068"/>
        <dbReference type="Rhea" id="RHEA-COMP:12069"/>
        <dbReference type="ChEBI" id="CHEBI:65314"/>
        <dbReference type="ChEBI" id="CHEBI:65315"/>
    </reaction>
</comment>
<dbReference type="Proteomes" id="UP001199916">
    <property type="component" value="Unassembled WGS sequence"/>
</dbReference>
<evidence type="ECO:0000313" key="6">
    <source>
        <dbReference type="EMBL" id="MCE5170234.1"/>
    </source>
</evidence>
<proteinExistence type="inferred from homology"/>
<comment type="caution">
    <text evidence="6">The sequence shown here is derived from an EMBL/GenBank/DDBJ whole genome shotgun (WGS) entry which is preliminary data.</text>
</comment>
<feature type="region of interest" description="Disordered" evidence="4">
    <location>
        <begin position="178"/>
        <end position="201"/>
    </location>
</feature>
<feature type="domain" description="Pseudouridine synthase RsuA/RluA-like" evidence="5">
    <location>
        <begin position="87"/>
        <end position="238"/>
    </location>
</feature>
<keyword evidence="3" id="KW-0413">Isomerase</keyword>
<reference evidence="6 7" key="1">
    <citation type="submission" date="2021-11" db="EMBL/GenBank/DDBJ databases">
        <title>Draft genome sequence of Paenibacillus profundus YoMME, a new Gram-positive bacteria with exoelectrogenic properties.</title>
        <authorList>
            <person name="Hubenova Y."/>
            <person name="Hubenova E."/>
            <person name="Manasiev Y."/>
            <person name="Peykov S."/>
            <person name="Mitov M."/>
        </authorList>
    </citation>
    <scope>NUCLEOTIDE SEQUENCE [LARGE SCALE GENOMIC DNA]</scope>
    <source>
        <strain evidence="6 7">YoMME</strain>
    </source>
</reference>
<dbReference type="InterPro" id="IPR020103">
    <property type="entry name" value="PsdUridine_synth_cat_dom_sf"/>
</dbReference>
<evidence type="ECO:0000313" key="7">
    <source>
        <dbReference type="Proteomes" id="UP001199916"/>
    </source>
</evidence>
<dbReference type="CDD" id="cd02869">
    <property type="entry name" value="PseudoU_synth_RluA_like"/>
    <property type="match status" value="1"/>
</dbReference>
<comment type="similarity">
    <text evidence="2 3">Belongs to the pseudouridine synthase RluA family.</text>
</comment>
<dbReference type="SUPFAM" id="SSF55120">
    <property type="entry name" value="Pseudouridine synthase"/>
    <property type="match status" value="1"/>
</dbReference>
<protein>
    <recommendedName>
        <fullName evidence="3">Pseudouridine synthase</fullName>
        <ecNumber evidence="3">5.4.99.-</ecNumber>
    </recommendedName>
</protein>